<keyword evidence="3" id="KW-1185">Reference proteome</keyword>
<dbReference type="Proteomes" id="UP000807504">
    <property type="component" value="Unassembled WGS sequence"/>
</dbReference>
<gene>
    <name evidence="2" type="ORF">HNY73_007533</name>
</gene>
<dbReference type="GO" id="GO:0051225">
    <property type="term" value="P:spindle assembly"/>
    <property type="evidence" value="ECO:0007669"/>
    <property type="project" value="InterPro"/>
</dbReference>
<dbReference type="EMBL" id="JABXBU010000012">
    <property type="protein sequence ID" value="KAF8789604.1"/>
    <property type="molecule type" value="Genomic_DNA"/>
</dbReference>
<dbReference type="PANTHER" id="PTHR28588:SF1">
    <property type="entry name" value="HAUS AUGMIN-LIKE COMPLEX SUBUNIT 5"/>
    <property type="match status" value="1"/>
</dbReference>
<reference evidence="2" key="2">
    <citation type="submission" date="2020-06" db="EMBL/GenBank/DDBJ databases">
        <authorList>
            <person name="Sheffer M."/>
        </authorList>
    </citation>
    <scope>NUCLEOTIDE SEQUENCE</scope>
</reference>
<dbReference type="InterPro" id="IPR029131">
    <property type="entry name" value="HAUS5"/>
</dbReference>
<dbReference type="AlphaFoldDB" id="A0A8T0FE91"/>
<feature type="coiled-coil region" evidence="1">
    <location>
        <begin position="84"/>
        <end position="111"/>
    </location>
</feature>
<evidence type="ECO:0000313" key="3">
    <source>
        <dbReference type="Proteomes" id="UP000807504"/>
    </source>
</evidence>
<accession>A0A8T0FE91</accession>
<dbReference type="GO" id="GO:0007098">
    <property type="term" value="P:centrosome cycle"/>
    <property type="evidence" value="ECO:0007669"/>
    <property type="project" value="TreeGrafter"/>
</dbReference>
<dbReference type="PANTHER" id="PTHR28588">
    <property type="entry name" value="HAUS AUGMIN-LIKE COMPLEX SUBUNIT 5"/>
    <property type="match status" value="1"/>
</dbReference>
<comment type="caution">
    <text evidence="2">The sequence shown here is derived from an EMBL/GenBank/DDBJ whole genome shotgun (WGS) entry which is preliminary data.</text>
</comment>
<protein>
    <submittedName>
        <fullName evidence="2">Uncharacterized protein</fullName>
    </submittedName>
</protein>
<evidence type="ECO:0000256" key="1">
    <source>
        <dbReference type="SAM" id="Coils"/>
    </source>
</evidence>
<organism evidence="2 3">
    <name type="scientific">Argiope bruennichi</name>
    <name type="common">Wasp spider</name>
    <name type="synonym">Aranea bruennichi</name>
    <dbReference type="NCBI Taxonomy" id="94029"/>
    <lineage>
        <taxon>Eukaryota</taxon>
        <taxon>Metazoa</taxon>
        <taxon>Ecdysozoa</taxon>
        <taxon>Arthropoda</taxon>
        <taxon>Chelicerata</taxon>
        <taxon>Arachnida</taxon>
        <taxon>Araneae</taxon>
        <taxon>Araneomorphae</taxon>
        <taxon>Entelegynae</taxon>
        <taxon>Araneoidea</taxon>
        <taxon>Araneidae</taxon>
        <taxon>Argiope</taxon>
    </lineage>
</organism>
<dbReference type="GO" id="GO:0070652">
    <property type="term" value="C:HAUS complex"/>
    <property type="evidence" value="ECO:0007669"/>
    <property type="project" value="InterPro"/>
</dbReference>
<evidence type="ECO:0000313" key="2">
    <source>
        <dbReference type="EMBL" id="KAF8789604.1"/>
    </source>
</evidence>
<sequence>MTAAEKLQEWIVNETGFLFEKSLVSIPDVSTLSRLTKGKNKKIWDYIVTHVHSKCTVQKVKRILKLKRDQSNPEKLFPKPANDFSKLHQEIANAEDKQRFLKNSVSNIKKEIISTEEYLRDIRHETDKIYQKTAILHLITLYYQEKTVLLNSLHSRLSLHLTDGICKQNAKFLPLNIEASAKKSYSVIPDEINPRVKHLLAQTESLVVKKFRNSPCITSFIFNLQKSVIEVFKGALMCDLLLILKEQSKTSYVNMLKRLSEYKNPYDPSLKGSSKRDSEKLLQELKFYYVNINFSTKKIKNDICKLISEKDSLLMSKINPFSEDVQYQTKCQLLYKIAENLSLGESISYLEEMLCNEQTKINSLKKINATEIVSNEDIIAIQNKFYNDFDTMCLLQRSVPSMLDYILKCYVDIHSYVNEELFLIMSAVLQEFPQELENELKFENEALWNILRKNDVIKPLLQGTQTLDQSVPDAFWNLVGVAPFKNIMEVCQNVKLFKDYISSSNKDDWDYDEKRLLNACRRYDNLMNMLLEIENILNTCEENLDIGLNYRSAIQTALEEWWNQSAQFIPDIVYDNKTLKMWIDIVNAADGVV</sequence>
<dbReference type="GO" id="GO:0005813">
    <property type="term" value="C:centrosome"/>
    <property type="evidence" value="ECO:0007669"/>
    <property type="project" value="TreeGrafter"/>
</dbReference>
<keyword evidence="1" id="KW-0175">Coiled coil</keyword>
<name>A0A8T0FE91_ARGBR</name>
<proteinExistence type="predicted"/>
<reference evidence="2" key="1">
    <citation type="journal article" date="2020" name="bioRxiv">
        <title>Chromosome-level reference genome of the European wasp spider Argiope bruennichi: a resource for studies on range expansion and evolutionary adaptation.</title>
        <authorList>
            <person name="Sheffer M.M."/>
            <person name="Hoppe A."/>
            <person name="Krehenwinkel H."/>
            <person name="Uhl G."/>
            <person name="Kuss A.W."/>
            <person name="Jensen L."/>
            <person name="Jensen C."/>
            <person name="Gillespie R.G."/>
            <person name="Hoff K.J."/>
            <person name="Prost S."/>
        </authorList>
    </citation>
    <scope>NUCLEOTIDE SEQUENCE</scope>
</reference>
<dbReference type="Pfam" id="PF14817">
    <property type="entry name" value="HAUS5"/>
    <property type="match status" value="1"/>
</dbReference>